<protein>
    <recommendedName>
        <fullName evidence="2">Diphthine--ammonia ligase</fullName>
        <ecNumber evidence="1">6.3.1.14</ecNumber>
    </recommendedName>
    <alternativeName>
        <fullName evidence="3">Diphthamide synthase</fullName>
    </alternativeName>
    <alternativeName>
        <fullName evidence="4">Diphthamide synthetase</fullName>
    </alternativeName>
</protein>
<dbReference type="CDD" id="cd01994">
    <property type="entry name" value="AANH_PF0828-like"/>
    <property type="match status" value="1"/>
</dbReference>
<dbReference type="PANTHER" id="PTHR12196">
    <property type="entry name" value="DOMAIN OF UNKNOWN FUNCTION 71 DUF71 -CONTAINING PROTEIN"/>
    <property type="match status" value="1"/>
</dbReference>
<evidence type="ECO:0000256" key="3">
    <source>
        <dbReference type="ARBA" id="ARBA00029814"/>
    </source>
</evidence>
<dbReference type="EC" id="6.3.1.14" evidence="1"/>
<dbReference type="EMBL" id="AP019302">
    <property type="protein sequence ID" value="BBH06749.1"/>
    <property type="molecule type" value="Genomic_DNA"/>
</dbReference>
<dbReference type="Gene3D" id="3.30.1330.40">
    <property type="entry name" value="RutC-like"/>
    <property type="match status" value="2"/>
</dbReference>
<dbReference type="InterPro" id="IPR002761">
    <property type="entry name" value="Diphthami_syn_dom"/>
</dbReference>
<dbReference type="Pfam" id="PF01902">
    <property type="entry name" value="Diphthami_syn_2"/>
    <property type="match status" value="1"/>
</dbReference>
<dbReference type="SUPFAM" id="SSF52402">
    <property type="entry name" value="Adenine nucleotide alpha hydrolases-like"/>
    <property type="match status" value="1"/>
</dbReference>
<evidence type="ECO:0000256" key="1">
    <source>
        <dbReference type="ARBA" id="ARBA00012089"/>
    </source>
</evidence>
<comment type="catalytic activity">
    <reaction evidence="5">
        <text>diphthine-[translation elongation factor 2] + NH4(+) + ATP = diphthamide-[translation elongation factor 2] + AMP + diphosphate + H(+)</text>
        <dbReference type="Rhea" id="RHEA:19753"/>
        <dbReference type="Rhea" id="RHEA-COMP:10172"/>
        <dbReference type="Rhea" id="RHEA-COMP:10174"/>
        <dbReference type="ChEBI" id="CHEBI:15378"/>
        <dbReference type="ChEBI" id="CHEBI:16692"/>
        <dbReference type="ChEBI" id="CHEBI:28938"/>
        <dbReference type="ChEBI" id="CHEBI:30616"/>
        <dbReference type="ChEBI" id="CHEBI:33019"/>
        <dbReference type="ChEBI" id="CHEBI:82696"/>
        <dbReference type="ChEBI" id="CHEBI:456215"/>
        <dbReference type="EC" id="6.3.1.14"/>
    </reaction>
</comment>
<dbReference type="InterPro" id="IPR035959">
    <property type="entry name" value="RutC-like_sf"/>
</dbReference>
<evidence type="ECO:0000256" key="2">
    <source>
        <dbReference type="ARBA" id="ARBA00018426"/>
    </source>
</evidence>
<dbReference type="Pfam" id="PF01042">
    <property type="entry name" value="Ribonuc_L-PSP"/>
    <property type="match status" value="1"/>
</dbReference>
<dbReference type="AlphaFoldDB" id="A0A4Y1RR39"/>
<dbReference type="InterPro" id="IPR014729">
    <property type="entry name" value="Rossmann-like_a/b/a_fold"/>
</dbReference>
<evidence type="ECO:0000256" key="4">
    <source>
        <dbReference type="ARBA" id="ARBA00031552"/>
    </source>
</evidence>
<proteinExistence type="predicted"/>
<dbReference type="Gene3D" id="3.90.1490.10">
    <property type="entry name" value="putative n-type atp pyrophosphatase, domain 2"/>
    <property type="match status" value="1"/>
</dbReference>
<dbReference type="GO" id="GO:0017183">
    <property type="term" value="P:protein histidyl modification to diphthamide"/>
    <property type="evidence" value="ECO:0007669"/>
    <property type="project" value="TreeGrafter"/>
</dbReference>
<evidence type="ECO:0000256" key="5">
    <source>
        <dbReference type="ARBA" id="ARBA00048108"/>
    </source>
</evidence>
<gene>
    <name evidence="7" type="ORF">Prudu_018480</name>
</gene>
<dbReference type="Gene3D" id="3.40.50.620">
    <property type="entry name" value="HUPs"/>
    <property type="match status" value="1"/>
</dbReference>
<dbReference type="PANTHER" id="PTHR12196:SF2">
    <property type="entry name" value="DIPHTHINE--AMMONIA LIGASE"/>
    <property type="match status" value="1"/>
</dbReference>
<organism evidence="7">
    <name type="scientific">Prunus dulcis</name>
    <name type="common">Almond</name>
    <name type="synonym">Amygdalus dulcis</name>
    <dbReference type="NCBI Taxonomy" id="3755"/>
    <lineage>
        <taxon>Eukaryota</taxon>
        <taxon>Viridiplantae</taxon>
        <taxon>Streptophyta</taxon>
        <taxon>Embryophyta</taxon>
        <taxon>Tracheophyta</taxon>
        <taxon>Spermatophyta</taxon>
        <taxon>Magnoliopsida</taxon>
        <taxon>eudicotyledons</taxon>
        <taxon>Gunneridae</taxon>
        <taxon>Pentapetalae</taxon>
        <taxon>rosids</taxon>
        <taxon>fabids</taxon>
        <taxon>Rosales</taxon>
        <taxon>Rosaceae</taxon>
        <taxon>Amygdaloideae</taxon>
        <taxon>Amygdaleae</taxon>
        <taxon>Prunus</taxon>
    </lineage>
</organism>
<dbReference type="InterPro" id="IPR006175">
    <property type="entry name" value="YjgF/YER057c/UK114"/>
</dbReference>
<accession>A0A4Y1RR39</accession>
<dbReference type="FunFam" id="3.40.50.620:FF:000145">
    <property type="entry name" value="ATP-binding domain containing protein"/>
    <property type="match status" value="1"/>
</dbReference>
<dbReference type="InterPro" id="IPR030662">
    <property type="entry name" value="DPH6/MJ0570"/>
</dbReference>
<dbReference type="FunFam" id="3.30.1330.40:FF:000016">
    <property type="entry name" value="Endoribonuclease"/>
    <property type="match status" value="1"/>
</dbReference>
<feature type="domain" description="Diphthamide synthase" evidence="6">
    <location>
        <begin position="18"/>
        <end position="145"/>
    </location>
</feature>
<evidence type="ECO:0000313" key="7">
    <source>
        <dbReference type="EMBL" id="BBH06749.1"/>
    </source>
</evidence>
<dbReference type="GO" id="GO:0017178">
    <property type="term" value="F:diphthine-ammonia ligase activity"/>
    <property type="evidence" value="ECO:0007669"/>
    <property type="project" value="UniProtKB-EC"/>
</dbReference>
<dbReference type="SUPFAM" id="SSF55298">
    <property type="entry name" value="YjgF-like"/>
    <property type="match status" value="1"/>
</dbReference>
<dbReference type="NCBIfam" id="TIGR00290">
    <property type="entry name" value="MJ0570_dom"/>
    <property type="match status" value="1"/>
</dbReference>
<name>A0A4Y1RR39_PRUDU</name>
<reference evidence="7" key="1">
    <citation type="journal article" date="2019" name="Science">
        <title>Mutation of a bHLH transcription factor allowed almond domestication.</title>
        <authorList>
            <person name="Sanchez-Perez R."/>
            <person name="Pavan S."/>
            <person name="Mazzeo R."/>
            <person name="Moldovan C."/>
            <person name="Aiese Cigliano R."/>
            <person name="Del Cueto J."/>
            <person name="Ricciardi F."/>
            <person name="Lotti C."/>
            <person name="Ricciardi L."/>
            <person name="Dicenta F."/>
            <person name="Lopez-Marques R.L."/>
            <person name="Lindberg Moller B."/>
        </authorList>
    </citation>
    <scope>NUCLEOTIDE SEQUENCE</scope>
</reference>
<sequence>MKIVAVANLMPADDSVDELDSYMYQTVGHQIVVSYAECMGVPLHQKLSYRMTLGDEVEDMFFLLNEVKRQIPSVTGVSSGAIASDYQRLRVESVCSRLGLVSLAYLWKQDQSLLLQEMITNGIVAITVKVAAMGLDPSKHLGKEMASLQPYLHKLKEFHSSSWGASSPGFSFGNKAQSCSLGSSDKTHEMYHEKKGFVCEVQGDHPQGCDAACQDDALVNNLVELAEHKLHISRTQKGDTFSICSRLQDSCTTSPGLQEDLEAILKKIESLLVENGFGWENVLYIHLYIADMNEFATANDTYVRYITQEKCPFGVPSRSTIELPLLQVGLGSAYMEVFVANDHTKRVLHVQRDTSHGWTVGLNPPTMTLCQGGAIDELEKALENSEAVAKCFNCSVSTSAIAFVIYCSTKIPSTERFKIQDKQDAFLKQTRVFNLDKGTNSEAFDPIFLYVLVPDLPKGALVEVKPILFVADDIEEPTGDVKEQSCSSTPGYWGFQHAEWHDSCFQKCVVPGKLCTVILSVNSEPAATICHDHLVGNKNKGDNQNSLTEWQMDRVLRFCIYLLDKIITESGFSWDDTMYLRFYFPISLQVPANALSLMFTNAFDELAAMGRIIKTGKEPIFNLVPVLGAGRSSASMDDIITCELLARKS</sequence>
<evidence type="ECO:0000259" key="6">
    <source>
        <dbReference type="Pfam" id="PF01902"/>
    </source>
</evidence>